<dbReference type="PRINTS" id="PR00081">
    <property type="entry name" value="GDHRDH"/>
</dbReference>
<accession>A0A6J6I2F8</accession>
<organism evidence="2">
    <name type="scientific">freshwater metagenome</name>
    <dbReference type="NCBI Taxonomy" id="449393"/>
    <lineage>
        <taxon>unclassified sequences</taxon>
        <taxon>metagenomes</taxon>
        <taxon>ecological metagenomes</taxon>
    </lineage>
</organism>
<evidence type="ECO:0000256" key="1">
    <source>
        <dbReference type="ARBA" id="ARBA00006484"/>
    </source>
</evidence>
<evidence type="ECO:0000313" key="2">
    <source>
        <dbReference type="EMBL" id="CAB4620592.1"/>
    </source>
</evidence>
<reference evidence="2" key="1">
    <citation type="submission" date="2020-05" db="EMBL/GenBank/DDBJ databases">
        <authorList>
            <person name="Chiriac C."/>
            <person name="Salcher M."/>
            <person name="Ghai R."/>
            <person name="Kavagutti S V."/>
        </authorList>
    </citation>
    <scope>NUCLEOTIDE SEQUENCE</scope>
</reference>
<comment type="similarity">
    <text evidence="1">Belongs to the short-chain dehydrogenases/reductases (SDR) family.</text>
</comment>
<dbReference type="PANTHER" id="PTHR43943:SF2">
    <property type="entry name" value="DEHYDROGENASE_REDUCTASE 4"/>
    <property type="match status" value="1"/>
</dbReference>
<dbReference type="PRINTS" id="PR00080">
    <property type="entry name" value="SDRFAMILY"/>
</dbReference>
<dbReference type="PROSITE" id="PS00061">
    <property type="entry name" value="ADH_SHORT"/>
    <property type="match status" value="1"/>
</dbReference>
<protein>
    <submittedName>
        <fullName evidence="2">Unannotated protein</fullName>
    </submittedName>
</protein>
<dbReference type="EMBL" id="CAEZVB010000028">
    <property type="protein sequence ID" value="CAB4620592.1"/>
    <property type="molecule type" value="Genomic_DNA"/>
</dbReference>
<dbReference type="InterPro" id="IPR002347">
    <property type="entry name" value="SDR_fam"/>
</dbReference>
<dbReference type="Pfam" id="PF13561">
    <property type="entry name" value="adh_short_C2"/>
    <property type="match status" value="1"/>
</dbReference>
<name>A0A6J6I2F8_9ZZZZ</name>
<dbReference type="EMBL" id="CAFBMO010000005">
    <property type="protein sequence ID" value="CAB4896497.1"/>
    <property type="molecule type" value="Genomic_DNA"/>
</dbReference>
<proteinExistence type="inferred from homology"/>
<dbReference type="Gene3D" id="3.40.50.720">
    <property type="entry name" value="NAD(P)-binding Rossmann-like Domain"/>
    <property type="match status" value="1"/>
</dbReference>
<dbReference type="AlphaFoldDB" id="A0A6J6I2F8"/>
<dbReference type="CDD" id="cd05233">
    <property type="entry name" value="SDR_c"/>
    <property type="match status" value="1"/>
</dbReference>
<dbReference type="SUPFAM" id="SSF51735">
    <property type="entry name" value="NAD(P)-binding Rossmann-fold domains"/>
    <property type="match status" value="1"/>
</dbReference>
<gene>
    <name evidence="2" type="ORF">UFOPK1908_00753</name>
    <name evidence="3" type="ORF">UFOPK3576_00218</name>
</gene>
<dbReference type="PANTHER" id="PTHR43943">
    <property type="entry name" value="DEHYDROGENASE/REDUCTASE (SDR FAMILY) MEMBER 4"/>
    <property type="match status" value="1"/>
</dbReference>
<dbReference type="InterPro" id="IPR036291">
    <property type="entry name" value="NAD(P)-bd_dom_sf"/>
</dbReference>
<dbReference type="FunFam" id="3.40.50.720:FF:000084">
    <property type="entry name" value="Short-chain dehydrogenase reductase"/>
    <property type="match status" value="1"/>
</dbReference>
<evidence type="ECO:0000313" key="3">
    <source>
        <dbReference type="EMBL" id="CAB4896497.1"/>
    </source>
</evidence>
<sequence>MIHAGKVAFITGGAMGFGYAFAEILGREGASVVIAEINMQGANDAVAKLQAQGIKAIAVECDVANEDAVNAAVAMAVAEFGGIDILINNAGLHLTKYNLPFTTLTRDDVRALFDVNVMGIVNCSCAAIDSMKSRGGGNIINISSMAGNMATSPYGVSKMAVRGLTMAFAKEFADAGVRVNAISPGLMATDSAMADLPADMVSMIINQMQYIHRQGEVEDIVNMMMFLISDKASFITGETFRVSGGASLAS</sequence>
<dbReference type="InterPro" id="IPR020904">
    <property type="entry name" value="Sc_DH/Rdtase_CS"/>
</dbReference>